<dbReference type="Proteomes" id="UP000199514">
    <property type="component" value="Unassembled WGS sequence"/>
</dbReference>
<name>A0A1I1J5Q9_9BACT</name>
<reference evidence="1 2" key="1">
    <citation type="submission" date="2016-10" db="EMBL/GenBank/DDBJ databases">
        <authorList>
            <person name="de Groot N.N."/>
        </authorList>
    </citation>
    <scope>NUCLEOTIDE SEQUENCE [LARGE SCALE GENOMIC DNA]</scope>
    <source>
        <strain evidence="1 2">DSM 6793</strain>
    </source>
</reference>
<accession>A0A1I1J5Q9</accession>
<evidence type="ECO:0000313" key="1">
    <source>
        <dbReference type="EMBL" id="SFC43441.1"/>
    </source>
</evidence>
<protein>
    <submittedName>
        <fullName evidence="1">Uncharacterized protein</fullName>
    </submittedName>
</protein>
<keyword evidence="2" id="KW-1185">Reference proteome</keyword>
<evidence type="ECO:0000313" key="2">
    <source>
        <dbReference type="Proteomes" id="UP000199514"/>
    </source>
</evidence>
<sequence length="51" mass="5839">MLVKKRYHAYGVLLDAKITFYKDDKPKGFELHKTASIEILAKINGGNIFEL</sequence>
<dbReference type="AlphaFoldDB" id="A0A1I1J5Q9"/>
<dbReference type="EMBL" id="FOLE01000005">
    <property type="protein sequence ID" value="SFC43441.1"/>
    <property type="molecule type" value="Genomic_DNA"/>
</dbReference>
<organism evidence="1 2">
    <name type="scientific">Flexibacter flexilis DSM 6793</name>
    <dbReference type="NCBI Taxonomy" id="927664"/>
    <lineage>
        <taxon>Bacteria</taxon>
        <taxon>Pseudomonadati</taxon>
        <taxon>Bacteroidota</taxon>
        <taxon>Cytophagia</taxon>
        <taxon>Cytophagales</taxon>
        <taxon>Flexibacteraceae</taxon>
        <taxon>Flexibacter</taxon>
    </lineage>
</organism>
<dbReference type="STRING" id="927664.SAMN05421780_105203"/>
<gene>
    <name evidence="1" type="ORF">SAMN05421780_105203</name>
</gene>
<proteinExistence type="predicted"/>